<reference evidence="1 2" key="1">
    <citation type="journal article" date="2022" name="Nat. Plants">
        <title>Genomes of leafy and leafless Platanthera orchids illuminate the evolution of mycoheterotrophy.</title>
        <authorList>
            <person name="Li M.H."/>
            <person name="Liu K.W."/>
            <person name="Li Z."/>
            <person name="Lu H.C."/>
            <person name="Ye Q.L."/>
            <person name="Zhang D."/>
            <person name="Wang J.Y."/>
            <person name="Li Y.F."/>
            <person name="Zhong Z.M."/>
            <person name="Liu X."/>
            <person name="Yu X."/>
            <person name="Liu D.K."/>
            <person name="Tu X.D."/>
            <person name="Liu B."/>
            <person name="Hao Y."/>
            <person name="Liao X.Y."/>
            <person name="Jiang Y.T."/>
            <person name="Sun W.H."/>
            <person name="Chen J."/>
            <person name="Chen Y.Q."/>
            <person name="Ai Y."/>
            <person name="Zhai J.W."/>
            <person name="Wu S.S."/>
            <person name="Zhou Z."/>
            <person name="Hsiao Y.Y."/>
            <person name="Wu W.L."/>
            <person name="Chen Y.Y."/>
            <person name="Lin Y.F."/>
            <person name="Hsu J.L."/>
            <person name="Li C.Y."/>
            <person name="Wang Z.W."/>
            <person name="Zhao X."/>
            <person name="Zhong W.Y."/>
            <person name="Ma X.K."/>
            <person name="Ma L."/>
            <person name="Huang J."/>
            <person name="Chen G.Z."/>
            <person name="Huang M.Z."/>
            <person name="Huang L."/>
            <person name="Peng D.H."/>
            <person name="Luo Y.B."/>
            <person name="Zou S.Q."/>
            <person name="Chen S.P."/>
            <person name="Lan S."/>
            <person name="Tsai W.C."/>
            <person name="Van de Peer Y."/>
            <person name="Liu Z.J."/>
        </authorList>
    </citation>
    <scope>NUCLEOTIDE SEQUENCE [LARGE SCALE GENOMIC DNA]</scope>
    <source>
        <strain evidence="1">Lor287</strain>
    </source>
</reference>
<accession>A0AAP0BJ03</accession>
<comment type="caution">
    <text evidence="1">The sequence shown here is derived from an EMBL/GenBank/DDBJ whole genome shotgun (WGS) entry which is preliminary data.</text>
</comment>
<dbReference type="AlphaFoldDB" id="A0AAP0BJ03"/>
<dbReference type="Proteomes" id="UP001418222">
    <property type="component" value="Unassembled WGS sequence"/>
</dbReference>
<evidence type="ECO:0000313" key="1">
    <source>
        <dbReference type="EMBL" id="KAK8940961.1"/>
    </source>
</evidence>
<gene>
    <name evidence="1" type="primary">ORP1C</name>
    <name evidence="1" type="ORF">KSP39_PZI010622</name>
</gene>
<dbReference type="EMBL" id="JBBWWQ010000008">
    <property type="protein sequence ID" value="KAK8940961.1"/>
    <property type="molecule type" value="Genomic_DNA"/>
</dbReference>
<organism evidence="1 2">
    <name type="scientific">Platanthera zijinensis</name>
    <dbReference type="NCBI Taxonomy" id="2320716"/>
    <lineage>
        <taxon>Eukaryota</taxon>
        <taxon>Viridiplantae</taxon>
        <taxon>Streptophyta</taxon>
        <taxon>Embryophyta</taxon>
        <taxon>Tracheophyta</taxon>
        <taxon>Spermatophyta</taxon>
        <taxon>Magnoliopsida</taxon>
        <taxon>Liliopsida</taxon>
        <taxon>Asparagales</taxon>
        <taxon>Orchidaceae</taxon>
        <taxon>Orchidoideae</taxon>
        <taxon>Orchideae</taxon>
        <taxon>Orchidinae</taxon>
        <taxon>Platanthera</taxon>
    </lineage>
</organism>
<protein>
    <submittedName>
        <fullName evidence="1">Oxysterol-binding protein-related protein 1C</fullName>
    </submittedName>
</protein>
<proteinExistence type="predicted"/>
<sequence>MLEGDSEISSPATFTLSSFPRFLTEKSQVRGVVQNHSGKTMATLFVKWDDSMHYVIDDPSMKGKGAETLSQAQLLWNRSTGETAHLGLRKSRPGERKGRTPLSLPLHNLFILPVGSNKNDGSQRNP</sequence>
<keyword evidence="2" id="KW-1185">Reference proteome</keyword>
<name>A0AAP0BJ03_9ASPA</name>
<evidence type="ECO:0000313" key="2">
    <source>
        <dbReference type="Proteomes" id="UP001418222"/>
    </source>
</evidence>